<dbReference type="Gene3D" id="3.40.50.1010">
    <property type="entry name" value="5'-nuclease"/>
    <property type="match status" value="1"/>
</dbReference>
<dbReference type="InterPro" id="IPR006226">
    <property type="entry name" value="Mtu_PIN"/>
</dbReference>
<sequence>MKLVDTNVLVYAVVSDAPHHARSKEWLERAFGGVDTVLLPWVSLIGFIRIVSNPRIHESPVAVDEALRVVDEWLERAVSVAPVPDARHPHRMRELLTPIAASGGNIVNDAHLAALAVQYGATVVTFDSDFGRFPGVKWEQPGPG</sequence>
<feature type="domain" description="PIN" evidence="7">
    <location>
        <begin position="3"/>
        <end position="134"/>
    </location>
</feature>
<dbReference type="RefSeq" id="WP_259610975.1">
    <property type="nucleotide sequence ID" value="NZ_CP091139.2"/>
</dbReference>
<evidence type="ECO:0000313" key="8">
    <source>
        <dbReference type="EMBL" id="UUT34452.1"/>
    </source>
</evidence>
<feature type="binding site" evidence="6">
    <location>
        <position position="109"/>
    </location>
    <ligand>
        <name>Mg(2+)</name>
        <dbReference type="ChEBI" id="CHEBI:18420"/>
    </ligand>
</feature>
<reference evidence="8" key="1">
    <citation type="submission" date="2022-01" db="EMBL/GenBank/DDBJ databases">
        <title>Microbacterium eymi and Microbacterium rhizovicinus sp. nov., isolated from the rhizospheric soil of Elymus tsukushiensis, a plant native to the Dokdo Islands, Republic of Korea.</title>
        <authorList>
            <person name="Hwang Y.J."/>
        </authorList>
    </citation>
    <scope>NUCLEOTIDE SEQUENCE</scope>
    <source>
        <strain evidence="8">KUDC0405</strain>
    </source>
</reference>
<evidence type="ECO:0000259" key="7">
    <source>
        <dbReference type="Pfam" id="PF01850"/>
    </source>
</evidence>
<name>A0ABY5NH07_9MICO</name>
<dbReference type="NCBIfam" id="TIGR00028">
    <property type="entry name" value="Mtu_PIN_fam"/>
    <property type="match status" value="1"/>
</dbReference>
<comment type="similarity">
    <text evidence="6">Belongs to the PINc/VapC protein family.</text>
</comment>
<dbReference type="SUPFAM" id="SSF88723">
    <property type="entry name" value="PIN domain-like"/>
    <property type="match status" value="1"/>
</dbReference>
<evidence type="ECO:0000256" key="3">
    <source>
        <dbReference type="ARBA" id="ARBA00022723"/>
    </source>
</evidence>
<dbReference type="Pfam" id="PF01850">
    <property type="entry name" value="PIN"/>
    <property type="match status" value="1"/>
</dbReference>
<accession>A0ABY5NH07</accession>
<organism evidence="8 9">
    <name type="scientific">Microbacterium elymi</name>
    <dbReference type="NCBI Taxonomy" id="2909587"/>
    <lineage>
        <taxon>Bacteria</taxon>
        <taxon>Bacillati</taxon>
        <taxon>Actinomycetota</taxon>
        <taxon>Actinomycetes</taxon>
        <taxon>Micrococcales</taxon>
        <taxon>Microbacteriaceae</taxon>
        <taxon>Microbacterium</taxon>
    </lineage>
</organism>
<evidence type="ECO:0000256" key="2">
    <source>
        <dbReference type="ARBA" id="ARBA00022722"/>
    </source>
</evidence>
<proteinExistence type="inferred from homology"/>
<keyword evidence="9" id="KW-1185">Reference proteome</keyword>
<keyword evidence="4 6" id="KW-0378">Hydrolase</keyword>
<comment type="function">
    <text evidence="6">Toxic component of a toxin-antitoxin (TA) system. An RNase.</text>
</comment>
<keyword evidence="1 6" id="KW-1277">Toxin-antitoxin system</keyword>
<feature type="binding site" evidence="6">
    <location>
        <position position="5"/>
    </location>
    <ligand>
        <name>Mg(2+)</name>
        <dbReference type="ChEBI" id="CHEBI:18420"/>
    </ligand>
</feature>
<evidence type="ECO:0000313" key="9">
    <source>
        <dbReference type="Proteomes" id="UP001054811"/>
    </source>
</evidence>
<comment type="cofactor">
    <cofactor evidence="6">
        <name>Mg(2+)</name>
        <dbReference type="ChEBI" id="CHEBI:18420"/>
    </cofactor>
</comment>
<evidence type="ECO:0000256" key="1">
    <source>
        <dbReference type="ARBA" id="ARBA00022649"/>
    </source>
</evidence>
<evidence type="ECO:0000256" key="6">
    <source>
        <dbReference type="HAMAP-Rule" id="MF_00265"/>
    </source>
</evidence>
<keyword evidence="6" id="KW-0800">Toxin</keyword>
<dbReference type="InterPro" id="IPR022907">
    <property type="entry name" value="VapC_family"/>
</dbReference>
<dbReference type="Proteomes" id="UP001054811">
    <property type="component" value="Chromosome"/>
</dbReference>
<protein>
    <recommendedName>
        <fullName evidence="6">Ribonuclease VapC</fullName>
        <shortName evidence="6">RNase VapC</shortName>
        <ecNumber evidence="6">3.1.-.-</ecNumber>
    </recommendedName>
    <alternativeName>
        <fullName evidence="6">Toxin VapC</fullName>
    </alternativeName>
</protein>
<dbReference type="InterPro" id="IPR029060">
    <property type="entry name" value="PIN-like_dom_sf"/>
</dbReference>
<dbReference type="InterPro" id="IPR002716">
    <property type="entry name" value="PIN_dom"/>
</dbReference>
<dbReference type="EC" id="3.1.-.-" evidence="6"/>
<evidence type="ECO:0000256" key="5">
    <source>
        <dbReference type="ARBA" id="ARBA00022842"/>
    </source>
</evidence>
<gene>
    <name evidence="6" type="primary">vapC</name>
    <name evidence="8" type="ORF">L2X98_28080</name>
</gene>
<dbReference type="HAMAP" id="MF_00265">
    <property type="entry name" value="VapC_Nob1"/>
    <property type="match status" value="1"/>
</dbReference>
<evidence type="ECO:0000256" key="4">
    <source>
        <dbReference type="ARBA" id="ARBA00022801"/>
    </source>
</evidence>
<dbReference type="EMBL" id="CP091139">
    <property type="protein sequence ID" value="UUT34452.1"/>
    <property type="molecule type" value="Genomic_DNA"/>
</dbReference>
<keyword evidence="2 6" id="KW-0540">Nuclease</keyword>
<keyword evidence="5 6" id="KW-0460">Magnesium</keyword>
<keyword evidence="3 6" id="KW-0479">Metal-binding</keyword>